<dbReference type="PANTHER" id="PTHR45663:SF11">
    <property type="entry name" value="GEO12009P1"/>
    <property type="match status" value="1"/>
</dbReference>
<keyword evidence="3" id="KW-0732">Signal</keyword>
<dbReference type="RefSeq" id="WP_343950177.1">
    <property type="nucleotide sequence ID" value="NZ_BAAAHQ010000011.1"/>
</dbReference>
<dbReference type="SUPFAM" id="SSF52833">
    <property type="entry name" value="Thioredoxin-like"/>
    <property type="match status" value="1"/>
</dbReference>
<dbReference type="PANTHER" id="PTHR45663">
    <property type="entry name" value="GEO12009P1"/>
    <property type="match status" value="1"/>
</dbReference>
<dbReference type="PROSITE" id="PS51352">
    <property type="entry name" value="THIOREDOXIN_2"/>
    <property type="match status" value="1"/>
</dbReference>
<feature type="domain" description="Thioredoxin" evidence="4">
    <location>
        <begin position="45"/>
        <end position="156"/>
    </location>
</feature>
<organism evidence="5 6">
    <name type="scientific">Nonomuraea longicatena</name>
    <dbReference type="NCBI Taxonomy" id="83682"/>
    <lineage>
        <taxon>Bacteria</taxon>
        <taxon>Bacillati</taxon>
        <taxon>Actinomycetota</taxon>
        <taxon>Actinomycetes</taxon>
        <taxon>Streptosporangiales</taxon>
        <taxon>Streptosporangiaceae</taxon>
        <taxon>Nonomuraea</taxon>
    </lineage>
</organism>
<keyword evidence="6" id="KW-1185">Reference proteome</keyword>
<dbReference type="Gene3D" id="3.40.30.10">
    <property type="entry name" value="Glutaredoxin"/>
    <property type="match status" value="1"/>
</dbReference>
<evidence type="ECO:0000313" key="6">
    <source>
        <dbReference type="Proteomes" id="UP001501578"/>
    </source>
</evidence>
<proteinExistence type="inferred from homology"/>
<dbReference type="Pfam" id="PF00085">
    <property type="entry name" value="Thioredoxin"/>
    <property type="match status" value="1"/>
</dbReference>
<comment type="caution">
    <text evidence="5">The sequence shown here is derived from an EMBL/GenBank/DDBJ whole genome shotgun (WGS) entry which is preliminary data.</text>
</comment>
<dbReference type="EMBL" id="BAAAHQ010000011">
    <property type="protein sequence ID" value="GAA0925575.1"/>
    <property type="molecule type" value="Genomic_DNA"/>
</dbReference>
<evidence type="ECO:0000313" key="5">
    <source>
        <dbReference type="EMBL" id="GAA0925575.1"/>
    </source>
</evidence>
<evidence type="ECO:0000256" key="1">
    <source>
        <dbReference type="ARBA" id="ARBA00008987"/>
    </source>
</evidence>
<feature type="chain" id="PRO_5046534389" description="Thioredoxin domain-containing protein" evidence="3">
    <location>
        <begin position="23"/>
        <end position="156"/>
    </location>
</feature>
<name>A0ABP3ZT44_9ACTN</name>
<dbReference type="InterPro" id="IPR013766">
    <property type="entry name" value="Thioredoxin_domain"/>
</dbReference>
<dbReference type="Proteomes" id="UP001501578">
    <property type="component" value="Unassembled WGS sequence"/>
</dbReference>
<dbReference type="InterPro" id="IPR036249">
    <property type="entry name" value="Thioredoxin-like_sf"/>
</dbReference>
<comment type="similarity">
    <text evidence="1">Belongs to the thioredoxin family.</text>
</comment>
<keyword evidence="2" id="KW-0676">Redox-active center</keyword>
<gene>
    <name evidence="5" type="ORF">GCM10009560_27130</name>
</gene>
<sequence>MIASSRLTAALRTLLTAATAVAVVGALTVTAAAPAQARPPIAQTQLVQAAAPLVPLTDSNFNAQIVRSSKPALAFFWARWSGPCLVMKGDLEQLAPEFSGRLVIGELDIDRNPNTTRDYGVNAIPTLLLFKNGTVVDRRIGPWSKAQIAEFIRSHL</sequence>
<protein>
    <recommendedName>
        <fullName evidence="4">Thioredoxin domain-containing protein</fullName>
    </recommendedName>
</protein>
<evidence type="ECO:0000256" key="3">
    <source>
        <dbReference type="SAM" id="SignalP"/>
    </source>
</evidence>
<evidence type="ECO:0000259" key="4">
    <source>
        <dbReference type="PROSITE" id="PS51352"/>
    </source>
</evidence>
<evidence type="ECO:0000256" key="2">
    <source>
        <dbReference type="ARBA" id="ARBA00023284"/>
    </source>
</evidence>
<reference evidence="6" key="1">
    <citation type="journal article" date="2019" name="Int. J. Syst. Evol. Microbiol.">
        <title>The Global Catalogue of Microorganisms (GCM) 10K type strain sequencing project: providing services to taxonomists for standard genome sequencing and annotation.</title>
        <authorList>
            <consortium name="The Broad Institute Genomics Platform"/>
            <consortium name="The Broad Institute Genome Sequencing Center for Infectious Disease"/>
            <person name="Wu L."/>
            <person name="Ma J."/>
        </authorList>
    </citation>
    <scope>NUCLEOTIDE SEQUENCE [LARGE SCALE GENOMIC DNA]</scope>
    <source>
        <strain evidence="6">JCM 11136</strain>
    </source>
</reference>
<dbReference type="CDD" id="cd02947">
    <property type="entry name" value="TRX_family"/>
    <property type="match status" value="1"/>
</dbReference>
<feature type="signal peptide" evidence="3">
    <location>
        <begin position="1"/>
        <end position="22"/>
    </location>
</feature>
<accession>A0ABP3ZT44</accession>